<proteinExistence type="predicted"/>
<evidence type="ECO:0000256" key="1">
    <source>
        <dbReference type="SAM" id="SignalP"/>
    </source>
</evidence>
<dbReference type="EMBL" id="LR586016">
    <property type="protein sequence ID" value="VIP01354.1"/>
    <property type="molecule type" value="Genomic_DNA"/>
</dbReference>
<dbReference type="KEGG" id="tim:GMBLW1_26060"/>
<gene>
    <name evidence="2" type="ORF">GMBLW1_26060</name>
</gene>
<evidence type="ECO:0000313" key="3">
    <source>
        <dbReference type="Proteomes" id="UP000464378"/>
    </source>
</evidence>
<dbReference type="RefSeq" id="WP_162656569.1">
    <property type="nucleotide sequence ID" value="NZ_LR593887.1"/>
</dbReference>
<dbReference type="AlphaFoldDB" id="A0A6C2YJ12"/>
<evidence type="ECO:0000313" key="2">
    <source>
        <dbReference type="EMBL" id="VIP01354.1"/>
    </source>
</evidence>
<protein>
    <recommendedName>
        <fullName evidence="4">Lipoprotein</fullName>
    </recommendedName>
</protein>
<organism evidence="2">
    <name type="scientific">Tuwongella immobilis</name>
    <dbReference type="NCBI Taxonomy" id="692036"/>
    <lineage>
        <taxon>Bacteria</taxon>
        <taxon>Pseudomonadati</taxon>
        <taxon>Planctomycetota</taxon>
        <taxon>Planctomycetia</taxon>
        <taxon>Gemmatales</taxon>
        <taxon>Gemmataceae</taxon>
        <taxon>Tuwongella</taxon>
    </lineage>
</organism>
<keyword evidence="1" id="KW-0732">Signal</keyword>
<keyword evidence="3" id="KW-1185">Reference proteome</keyword>
<accession>A0A6C2YJ12</accession>
<reference evidence="2" key="1">
    <citation type="submission" date="2019-04" db="EMBL/GenBank/DDBJ databases">
        <authorList>
            <consortium name="Science for Life Laboratories"/>
        </authorList>
    </citation>
    <scope>NUCLEOTIDE SEQUENCE</scope>
    <source>
        <strain evidence="2">MBLW1</strain>
    </source>
</reference>
<feature type="signal peptide" evidence="1">
    <location>
        <begin position="1"/>
        <end position="22"/>
    </location>
</feature>
<dbReference type="InParanoid" id="A0A6C2YJ12"/>
<name>A0A6C2YJ12_9BACT</name>
<feature type="chain" id="PRO_5036172704" description="Lipoprotein" evidence="1">
    <location>
        <begin position="23"/>
        <end position="505"/>
    </location>
</feature>
<sequence length="505" mass="55599">MRRKLLVSLLLFGLSDCSTAHSQPPLSPPTAQQWVEQLGSPRYRDRVAAAQSLRQHGIRSLAALQAGIHSPSPEIARQSRVLLHEIEHQSLAMMLARPQLISLQVQNESISNIFQELERRTGIAFQLLGSPEEWERRISVSIDHQPVWAAIDTVLQVAKLEEVATPKWATDVPSTVATPLTMLSTLTPPLPQNRLAIAPCRTHKRTPQDCQSPLRLRVSPTDGGCGQRTLTASGPIGQLTLEVLPSATPTCREVVGIRITRATDSQGRWIPPQESLFPPVSDEIPLPDAPPLPNGVIALRPQFTSPLPSVGQSLQVPISLRLPWDHSAQTIALEGVIVTRMLTWPLVLGRLPMPNGIQVSELRAEDRLLRLISVERKGDQLHVHAKLLSSADAARANPPARIAAANGGNAIRLRGNMQPFFMATEPLTAPSETPRLELLDDQEQSIPCVAESVTIHESASGALTQDWQLVYQLPRTDRIPSQFQLLGRRTLTLEIPFRLNDLRIP</sequence>
<dbReference type="EMBL" id="LR593887">
    <property type="protein sequence ID" value="VTR98155.1"/>
    <property type="molecule type" value="Genomic_DNA"/>
</dbReference>
<dbReference type="Proteomes" id="UP000464378">
    <property type="component" value="Chromosome"/>
</dbReference>
<evidence type="ECO:0008006" key="4">
    <source>
        <dbReference type="Google" id="ProtNLM"/>
    </source>
</evidence>